<dbReference type="EMBL" id="FRBC01000005">
    <property type="protein sequence ID" value="SHK47510.1"/>
    <property type="molecule type" value="Genomic_DNA"/>
</dbReference>
<sequence length="248" mass="27735">MSTLKSCLDWKNGLASEEDRGQKYMLFLMLLTFVQFCTNAATVAPDNALSFLLLPATLLEIVLSLAMLVLSVYIFYQNKVWHFLFRLVPCTLVSLILLGIVQALLGPAGLAIWVIAAIYVNRHYFKPIGKYQGYIFYYFACIVTSMIAGVFITYTAFSATSSSAIGLSMFMGMLVGLGMTALLWRLMAKEIANGRTFYEALRIATLIPVAFMFLLIGLLTFVPVKFFSGKHLFGEKGHDYLMMPKTED</sequence>
<reference evidence="2 3" key="1">
    <citation type="submission" date="2016-11" db="EMBL/GenBank/DDBJ databases">
        <authorList>
            <person name="Jaros S."/>
            <person name="Januszkiewicz K."/>
            <person name="Wedrychowicz H."/>
        </authorList>
    </citation>
    <scope>NUCLEOTIDE SEQUENCE [LARGE SCALE GENOMIC DNA]</scope>
    <source>
        <strain evidence="2 3">HD4</strain>
    </source>
</reference>
<feature type="transmembrane region" description="Helical" evidence="1">
    <location>
        <begin position="83"/>
        <end position="101"/>
    </location>
</feature>
<organism evidence="2 3">
    <name type="scientific">Selenomonas ruminantium</name>
    <dbReference type="NCBI Taxonomy" id="971"/>
    <lineage>
        <taxon>Bacteria</taxon>
        <taxon>Bacillati</taxon>
        <taxon>Bacillota</taxon>
        <taxon>Negativicutes</taxon>
        <taxon>Selenomonadales</taxon>
        <taxon>Selenomonadaceae</taxon>
        <taxon>Selenomonas</taxon>
    </lineage>
</organism>
<keyword evidence="1" id="KW-1133">Transmembrane helix</keyword>
<dbReference type="RefSeq" id="WP_073088462.1">
    <property type="nucleotide sequence ID" value="NZ_FRBC01000005.1"/>
</dbReference>
<evidence type="ECO:0000313" key="2">
    <source>
        <dbReference type="EMBL" id="SHK47510.1"/>
    </source>
</evidence>
<dbReference type="AlphaFoldDB" id="A0A1M6SS97"/>
<gene>
    <name evidence="2" type="ORF">SAMN05216582_10540</name>
</gene>
<feature type="transmembrane region" description="Helical" evidence="1">
    <location>
        <begin position="50"/>
        <end position="76"/>
    </location>
</feature>
<dbReference type="Proteomes" id="UP000184263">
    <property type="component" value="Unassembled WGS sequence"/>
</dbReference>
<protein>
    <submittedName>
        <fullName evidence="2">Uncharacterized protein</fullName>
    </submittedName>
</protein>
<feature type="transmembrane region" description="Helical" evidence="1">
    <location>
        <begin position="136"/>
        <end position="157"/>
    </location>
</feature>
<dbReference type="OrthoDB" id="1664497at2"/>
<evidence type="ECO:0000313" key="3">
    <source>
        <dbReference type="Proteomes" id="UP000184263"/>
    </source>
</evidence>
<feature type="transmembrane region" description="Helical" evidence="1">
    <location>
        <begin position="163"/>
        <end position="188"/>
    </location>
</feature>
<evidence type="ECO:0000256" key="1">
    <source>
        <dbReference type="SAM" id="Phobius"/>
    </source>
</evidence>
<proteinExistence type="predicted"/>
<feature type="transmembrane region" description="Helical" evidence="1">
    <location>
        <begin position="107"/>
        <end position="124"/>
    </location>
</feature>
<keyword evidence="1" id="KW-0812">Transmembrane</keyword>
<feature type="transmembrane region" description="Helical" evidence="1">
    <location>
        <begin position="24"/>
        <end position="44"/>
    </location>
</feature>
<keyword evidence="1" id="KW-0472">Membrane</keyword>
<feature type="transmembrane region" description="Helical" evidence="1">
    <location>
        <begin position="200"/>
        <end position="222"/>
    </location>
</feature>
<accession>A0A1M6SS97</accession>
<name>A0A1M6SS97_SELRU</name>